<organism evidence="2 3">
    <name type="scientific">Myceligenerans pegani</name>
    <dbReference type="NCBI Taxonomy" id="2776917"/>
    <lineage>
        <taxon>Bacteria</taxon>
        <taxon>Bacillati</taxon>
        <taxon>Actinomycetota</taxon>
        <taxon>Actinomycetes</taxon>
        <taxon>Micrococcales</taxon>
        <taxon>Promicromonosporaceae</taxon>
        <taxon>Myceligenerans</taxon>
    </lineage>
</organism>
<proteinExistence type="predicted"/>
<protein>
    <recommendedName>
        <fullName evidence="1">Antitoxin VbhA domain-containing protein</fullName>
    </recommendedName>
</protein>
<dbReference type="Pfam" id="PF18495">
    <property type="entry name" value="VbhA"/>
    <property type="match status" value="1"/>
</dbReference>
<evidence type="ECO:0000313" key="2">
    <source>
        <dbReference type="EMBL" id="MBE1875735.1"/>
    </source>
</evidence>
<sequence>MLETFVSLRLEGMEPDAEDIQSARDYVAGRVTLDEILQRTLANVARHGGANPADME</sequence>
<gene>
    <name evidence="2" type="ORF">IHE71_08430</name>
</gene>
<dbReference type="Proteomes" id="UP000625527">
    <property type="component" value="Unassembled WGS sequence"/>
</dbReference>
<evidence type="ECO:0000259" key="1">
    <source>
        <dbReference type="Pfam" id="PF18495"/>
    </source>
</evidence>
<dbReference type="InterPro" id="IPR041535">
    <property type="entry name" value="VbhA"/>
</dbReference>
<evidence type="ECO:0000313" key="3">
    <source>
        <dbReference type="Proteomes" id="UP000625527"/>
    </source>
</evidence>
<comment type="caution">
    <text evidence="2">The sequence shown here is derived from an EMBL/GenBank/DDBJ whole genome shotgun (WGS) entry which is preliminary data.</text>
</comment>
<feature type="domain" description="Antitoxin VbhA" evidence="1">
    <location>
        <begin position="6"/>
        <end position="42"/>
    </location>
</feature>
<keyword evidence="3" id="KW-1185">Reference proteome</keyword>
<dbReference type="EMBL" id="JADAQT010000069">
    <property type="protein sequence ID" value="MBE1875735.1"/>
    <property type="molecule type" value="Genomic_DNA"/>
</dbReference>
<dbReference type="Gene3D" id="1.10.8.1050">
    <property type="entry name" value="Antitoxin VbhA-like"/>
    <property type="match status" value="1"/>
</dbReference>
<dbReference type="InterPro" id="IPR033788">
    <property type="entry name" value="VbhA-like"/>
</dbReference>
<accession>A0ABR9MWG4</accession>
<dbReference type="InterPro" id="IPR043038">
    <property type="entry name" value="VbhA_sf"/>
</dbReference>
<reference evidence="2 3" key="1">
    <citation type="submission" date="2020-10" db="EMBL/GenBank/DDBJ databases">
        <title>Myceligenerans pegani sp. nov., an endophytic actinomycete isolated from Peganum harmala L. in Xinjiang, China.</title>
        <authorList>
            <person name="Xin L."/>
        </authorList>
    </citation>
    <scope>NUCLEOTIDE SEQUENCE [LARGE SCALE GENOMIC DNA]</scope>
    <source>
        <strain evidence="2 3">TRM65318</strain>
    </source>
</reference>
<name>A0ABR9MWG4_9MICO</name>
<dbReference type="CDD" id="cd11586">
    <property type="entry name" value="VbhA_like"/>
    <property type="match status" value="1"/>
</dbReference>